<evidence type="ECO:0000313" key="1">
    <source>
        <dbReference type="EMBL" id="MBT9812725.1"/>
    </source>
</evidence>
<protein>
    <submittedName>
        <fullName evidence="1">Uncharacterized protein</fullName>
    </submittedName>
</protein>
<dbReference type="AlphaFoldDB" id="A0AA41K914"/>
<dbReference type="RefSeq" id="WP_215630332.1">
    <property type="nucleotide sequence ID" value="NZ_WQPS01000065.1"/>
</dbReference>
<accession>A0AA41K914</accession>
<comment type="caution">
    <text evidence="1">The sequence shown here is derived from an EMBL/GenBank/DDBJ whole genome shotgun (WGS) entry which is preliminary data.</text>
</comment>
<sequence>MMGNDGRAMRWMASVRKAAEQSRVRCVYLIDGSPYMGDDKEVGMALLVEMDDHAGLSDYFRFREMMEAAMGSSIRLYTTGIGEGIRLKRHREGFRCLYKKEGG</sequence>
<organism evidence="1 2">
    <name type="scientific">Enterocloster citroniae</name>
    <dbReference type="NCBI Taxonomy" id="358743"/>
    <lineage>
        <taxon>Bacteria</taxon>
        <taxon>Bacillati</taxon>
        <taxon>Bacillota</taxon>
        <taxon>Clostridia</taxon>
        <taxon>Lachnospirales</taxon>
        <taxon>Lachnospiraceae</taxon>
        <taxon>Enterocloster</taxon>
    </lineage>
</organism>
<gene>
    <name evidence="1" type="ORF">GPL26_24310</name>
</gene>
<proteinExistence type="predicted"/>
<dbReference type="Proteomes" id="UP000708338">
    <property type="component" value="Unassembled WGS sequence"/>
</dbReference>
<name>A0AA41K914_9FIRM</name>
<dbReference type="EMBL" id="WQPS01000065">
    <property type="protein sequence ID" value="MBT9812725.1"/>
    <property type="molecule type" value="Genomic_DNA"/>
</dbReference>
<reference evidence="1" key="1">
    <citation type="journal article" date="2021" name="Gut Microbes">
        <title>A synthetic consortium of 100 gut commensals modulates the composition and function in a colon model of the microbiome of elderly subjects.</title>
        <authorList>
            <person name="Perez M."/>
            <person name="Ntemiri A."/>
            <person name="Tan H."/>
            <person name="Harris H.M.B."/>
            <person name="Roager H.M."/>
            <person name="Ribiere C."/>
            <person name="O'Toole P.W."/>
        </authorList>
    </citation>
    <scope>NUCLEOTIDE SEQUENCE</scope>
    <source>
        <strain evidence="1">MCC335</strain>
    </source>
</reference>
<evidence type="ECO:0000313" key="2">
    <source>
        <dbReference type="Proteomes" id="UP000708338"/>
    </source>
</evidence>